<gene>
    <name evidence="1" type="ORF">P9847_10935</name>
</gene>
<evidence type="ECO:0000313" key="2">
    <source>
        <dbReference type="Proteomes" id="UP001343257"/>
    </source>
</evidence>
<dbReference type="RefSeq" id="WP_328277740.1">
    <property type="nucleotide sequence ID" value="NZ_JARTLD010000026.1"/>
</dbReference>
<organism evidence="1 2">
    <name type="scientific">Paenibacillus chibensis</name>
    <dbReference type="NCBI Taxonomy" id="59846"/>
    <lineage>
        <taxon>Bacteria</taxon>
        <taxon>Bacillati</taxon>
        <taxon>Bacillota</taxon>
        <taxon>Bacilli</taxon>
        <taxon>Bacillales</taxon>
        <taxon>Paenibacillaceae</taxon>
        <taxon>Paenibacillus</taxon>
    </lineage>
</organism>
<reference evidence="1 2" key="1">
    <citation type="submission" date="2023-03" db="EMBL/GenBank/DDBJ databases">
        <title>Bacillus Genome Sequencing.</title>
        <authorList>
            <person name="Dunlap C."/>
        </authorList>
    </citation>
    <scope>NUCLEOTIDE SEQUENCE [LARGE SCALE GENOMIC DNA]</scope>
    <source>
        <strain evidence="1 2">NRS-52</strain>
    </source>
</reference>
<keyword evidence="2" id="KW-1185">Reference proteome</keyword>
<accession>A0ABU6PSH0</accession>
<evidence type="ECO:0008006" key="3">
    <source>
        <dbReference type="Google" id="ProtNLM"/>
    </source>
</evidence>
<dbReference type="EMBL" id="JARTLD010000026">
    <property type="protein sequence ID" value="MED5017819.1"/>
    <property type="molecule type" value="Genomic_DNA"/>
</dbReference>
<dbReference type="Proteomes" id="UP001343257">
    <property type="component" value="Unassembled WGS sequence"/>
</dbReference>
<name>A0ABU6PSH0_9BACL</name>
<protein>
    <recommendedName>
        <fullName evidence="3">DNA-binding protein</fullName>
    </recommendedName>
</protein>
<comment type="caution">
    <text evidence="1">The sequence shown here is derived from an EMBL/GenBank/DDBJ whole genome shotgun (WGS) entry which is preliminary data.</text>
</comment>
<proteinExistence type="predicted"/>
<evidence type="ECO:0000313" key="1">
    <source>
        <dbReference type="EMBL" id="MED5017819.1"/>
    </source>
</evidence>
<sequence length="286" mass="33202">MIEEEDAVEFIDIDILVNMVKMAFAMENWEEVISLSTRLLETAKVIASHPSKTSGERIETKRHISYYFGYSYLMQGLAFQKLKQYALSIECIEYYRDLSWLNDSTDEAITIVEDFNKFAKANLLTLDILTGNRNKLPEYTEFLQQNPDQILSGLITILESAILYSYNVDHVLEPLRSHIRDASFYTEQVLATKYLSYSFMLALYYSLNDHTQEAIIISLHNLSLCDKLGNDKYFKKTIALFETIKIYASVSQLEEYSRILKIIFEGEISNEKGHRFSRSFSSSHFQ</sequence>